<sequence length="240" mass="27163">MLKKALLVGLMAVGLMLGSTQGSALAKNSGKVTTAQAGQLSDRLLQRINTTFANDLKKHHISAFPYSHYKKIQPTLRQYVTKHALKTTIDELAKSYSTFYCNYQCMPDTAKKSLRLTIVKQTASTLTLSYYEPDTGKSPGSFYDTISLKKEKGTWKIDSYYNRYPAGFNNHLKLSKKEVVAHLKASGIKASYVKTKVLYTDSYSGKVKIHRKIYIFKAHDKRFGVFADVGNYEYNRKLLK</sequence>
<keyword evidence="1" id="KW-0732">Signal</keyword>
<evidence type="ECO:0000256" key="1">
    <source>
        <dbReference type="SAM" id="SignalP"/>
    </source>
</evidence>
<evidence type="ECO:0000313" key="3">
    <source>
        <dbReference type="Proteomes" id="UP000004080"/>
    </source>
</evidence>
<evidence type="ECO:0008006" key="4">
    <source>
        <dbReference type="Google" id="ProtNLM"/>
    </source>
</evidence>
<feature type="chain" id="PRO_5003713193" description="Lipoprotein" evidence="1">
    <location>
        <begin position="27"/>
        <end position="240"/>
    </location>
</feature>
<protein>
    <recommendedName>
        <fullName evidence="4">Lipoprotein</fullName>
    </recommendedName>
</protein>
<evidence type="ECO:0000313" key="2">
    <source>
        <dbReference type="EMBL" id="EIT83769.1"/>
    </source>
</evidence>
<dbReference type="Proteomes" id="UP000004080">
    <property type="component" value="Unassembled WGS sequence"/>
</dbReference>
<reference evidence="2 3" key="1">
    <citation type="journal article" date="2012" name="J. Bacteriol.">
        <title>Genome of Bacillus macauensis ZFHKF-1, a Long-Chain-Forming Bacterium.</title>
        <authorList>
            <person name="Cai L."/>
            <person name="Zhang T."/>
        </authorList>
    </citation>
    <scope>NUCLEOTIDE SEQUENCE [LARGE SCALE GENOMIC DNA]</scope>
    <source>
        <strain evidence="2 3">ZFHKF-1</strain>
    </source>
</reference>
<proteinExistence type="predicted"/>
<dbReference type="OrthoDB" id="2958497at2"/>
<dbReference type="RefSeq" id="WP_007203828.1">
    <property type="nucleotide sequence ID" value="NZ_AKKV01000046.1"/>
</dbReference>
<name>I8AEK7_9BACL</name>
<organism evidence="2 3">
    <name type="scientific">Fictibacillus macauensis ZFHKF-1</name>
    <dbReference type="NCBI Taxonomy" id="1196324"/>
    <lineage>
        <taxon>Bacteria</taxon>
        <taxon>Bacillati</taxon>
        <taxon>Bacillota</taxon>
        <taxon>Bacilli</taxon>
        <taxon>Bacillales</taxon>
        <taxon>Fictibacillaceae</taxon>
        <taxon>Fictibacillus</taxon>
    </lineage>
</organism>
<dbReference type="AlphaFoldDB" id="I8AEK7"/>
<accession>I8AEK7</accession>
<dbReference type="PATRIC" id="fig|1196324.3.peg.3828"/>
<keyword evidence="3" id="KW-1185">Reference proteome</keyword>
<dbReference type="EMBL" id="AKKV01000046">
    <property type="protein sequence ID" value="EIT83769.1"/>
    <property type="molecule type" value="Genomic_DNA"/>
</dbReference>
<feature type="signal peptide" evidence="1">
    <location>
        <begin position="1"/>
        <end position="26"/>
    </location>
</feature>
<comment type="caution">
    <text evidence="2">The sequence shown here is derived from an EMBL/GenBank/DDBJ whole genome shotgun (WGS) entry which is preliminary data.</text>
</comment>
<gene>
    <name evidence="2" type="ORF">A374_18806</name>
</gene>